<evidence type="ECO:0000313" key="2">
    <source>
        <dbReference type="EMBL" id="RLE46124.1"/>
    </source>
</evidence>
<dbReference type="GO" id="GO:0003677">
    <property type="term" value="F:DNA binding"/>
    <property type="evidence" value="ECO:0007669"/>
    <property type="project" value="InterPro"/>
</dbReference>
<organism evidence="2 3">
    <name type="scientific">Thermoproteota archaeon</name>
    <dbReference type="NCBI Taxonomy" id="2056631"/>
    <lineage>
        <taxon>Archaea</taxon>
        <taxon>Thermoproteota</taxon>
    </lineage>
</organism>
<dbReference type="SUPFAM" id="SSF56349">
    <property type="entry name" value="DNA breaking-rejoining enzymes"/>
    <property type="match status" value="1"/>
</dbReference>
<accession>A0A497EKQ7</accession>
<gene>
    <name evidence="2" type="ORF">DRJ31_10355</name>
</gene>
<evidence type="ECO:0000256" key="1">
    <source>
        <dbReference type="ARBA" id="ARBA00023172"/>
    </source>
</evidence>
<evidence type="ECO:0008006" key="4">
    <source>
        <dbReference type="Google" id="ProtNLM"/>
    </source>
</evidence>
<dbReference type="InterPro" id="IPR011010">
    <property type="entry name" value="DNA_brk_join_enz"/>
</dbReference>
<dbReference type="Gene3D" id="1.10.443.10">
    <property type="entry name" value="Intergrase catalytic core"/>
    <property type="match status" value="1"/>
</dbReference>
<dbReference type="Proteomes" id="UP000278475">
    <property type="component" value="Unassembled WGS sequence"/>
</dbReference>
<keyword evidence="1" id="KW-0233">DNA recombination</keyword>
<sequence>MVARGINIPRGFGGTYGLSGDKGVIGKYGHVRLTEEQISMIDEYLLKRSLLPDPPNLNITNIDNETVVYIPNLYRHARVVFNTFLEIFPRPASALKIPRGAIRLNEDNAEIVIFEEKTGDQWSKYILASFPHGKHTLQLLYEYLDETDYIYPFAGAYKKPSTKYQVDTLISTIGEKLKEAYKYAGVKDQYFYKKPLYALRHSGVQIWLERTNWDYALISEMGWRDITTLRLWYGRMPANVFQKKIMALKGGM</sequence>
<evidence type="ECO:0000313" key="3">
    <source>
        <dbReference type="Proteomes" id="UP000278475"/>
    </source>
</evidence>
<dbReference type="InterPro" id="IPR013762">
    <property type="entry name" value="Integrase-like_cat_sf"/>
</dbReference>
<name>A0A497EKQ7_9CREN</name>
<dbReference type="AlphaFoldDB" id="A0A497EKQ7"/>
<dbReference type="GO" id="GO:0015074">
    <property type="term" value="P:DNA integration"/>
    <property type="evidence" value="ECO:0007669"/>
    <property type="project" value="InterPro"/>
</dbReference>
<proteinExistence type="predicted"/>
<dbReference type="EMBL" id="QMQV01000205">
    <property type="protein sequence ID" value="RLE46124.1"/>
    <property type="molecule type" value="Genomic_DNA"/>
</dbReference>
<protein>
    <recommendedName>
        <fullName evidence="4">Tyr recombinase domain-containing protein</fullName>
    </recommendedName>
</protein>
<reference evidence="2 3" key="1">
    <citation type="submission" date="2018-06" db="EMBL/GenBank/DDBJ databases">
        <title>Extensive metabolic versatility and redundancy in microbially diverse, dynamic hydrothermal sediments.</title>
        <authorList>
            <person name="Dombrowski N."/>
            <person name="Teske A."/>
            <person name="Baker B.J."/>
        </authorList>
    </citation>
    <scope>NUCLEOTIDE SEQUENCE [LARGE SCALE GENOMIC DNA]</scope>
    <source>
        <strain evidence="2">B66_G16</strain>
    </source>
</reference>
<comment type="caution">
    <text evidence="2">The sequence shown here is derived from an EMBL/GenBank/DDBJ whole genome shotgun (WGS) entry which is preliminary data.</text>
</comment>
<dbReference type="GO" id="GO:0006310">
    <property type="term" value="P:DNA recombination"/>
    <property type="evidence" value="ECO:0007669"/>
    <property type="project" value="UniProtKB-KW"/>
</dbReference>